<accession>A0A2G1DKV6</accession>
<name>A0A2G1DKV6_9BACT</name>
<comment type="caution">
    <text evidence="1">The sequence shown here is derived from an EMBL/GenBank/DDBJ whole genome shotgun (WGS) entry which is preliminary data.</text>
</comment>
<evidence type="ECO:0008006" key="3">
    <source>
        <dbReference type="Google" id="ProtNLM"/>
    </source>
</evidence>
<dbReference type="AlphaFoldDB" id="A0A2G1DKV6"/>
<reference evidence="1 2" key="1">
    <citation type="submission" date="2017-09" db="EMBL/GenBank/DDBJ databases">
        <title>Arcobacter canalis sp. nov., a new species isolated from a water canal contaminated with urban sewage.</title>
        <authorList>
            <person name="Perez-Cataluna A."/>
            <person name="Salas-Masso N."/>
            <person name="Figueras M.J."/>
        </authorList>
    </citation>
    <scope>NUCLEOTIDE SEQUENCE [LARGE SCALE GENOMIC DNA]</scope>
    <source>
        <strain evidence="1 2">F98-3</strain>
    </source>
</reference>
<protein>
    <recommendedName>
        <fullName evidence="3">DUF721 domain-containing protein</fullName>
    </recommendedName>
</protein>
<proteinExistence type="predicted"/>
<dbReference type="EMBL" id="NXFY01000002">
    <property type="protein sequence ID" value="PHO19153.1"/>
    <property type="molecule type" value="Genomic_DNA"/>
</dbReference>
<evidence type="ECO:0000313" key="1">
    <source>
        <dbReference type="EMBL" id="PHO19153.1"/>
    </source>
</evidence>
<keyword evidence="2" id="KW-1185">Reference proteome</keyword>
<sequence length="137" mass="16215">MKNMSTILNHLKQHPEFRKINTSQKIQKLIDILPLKLKKGIKFAYVKGEILYFVLTHPVFKLEFEYNKALINSLLISAHLANIQDIKFFVTNKREKKQEVKKVEKYKERSHGIFENKIANPKLHKLFEEIRAVIKNS</sequence>
<dbReference type="Proteomes" id="UP000221222">
    <property type="component" value="Unassembled WGS sequence"/>
</dbReference>
<organism evidence="1 2">
    <name type="scientific">Malaciobacter molluscorum LMG 25693</name>
    <dbReference type="NCBI Taxonomy" id="870501"/>
    <lineage>
        <taxon>Bacteria</taxon>
        <taxon>Pseudomonadati</taxon>
        <taxon>Campylobacterota</taxon>
        <taxon>Epsilonproteobacteria</taxon>
        <taxon>Campylobacterales</taxon>
        <taxon>Arcobacteraceae</taxon>
        <taxon>Malaciobacter</taxon>
    </lineage>
</organism>
<evidence type="ECO:0000313" key="2">
    <source>
        <dbReference type="Proteomes" id="UP000221222"/>
    </source>
</evidence>
<gene>
    <name evidence="1" type="ORF">CPU12_02610</name>
</gene>